<dbReference type="InterPro" id="IPR002104">
    <property type="entry name" value="Integrase_catalytic"/>
</dbReference>
<dbReference type="CDD" id="cd00397">
    <property type="entry name" value="DNA_BRE_C"/>
    <property type="match status" value="1"/>
</dbReference>
<dbReference type="Proteomes" id="UP001320972">
    <property type="component" value="Unassembled WGS sequence"/>
</dbReference>
<gene>
    <name evidence="3" type="ORF">OB955_25440</name>
</gene>
<dbReference type="PROSITE" id="PS51898">
    <property type="entry name" value="TYR_RECOMBINASE"/>
    <property type="match status" value="1"/>
</dbReference>
<keyword evidence="4" id="KW-1185">Reference proteome</keyword>
<comment type="caution">
    <text evidence="3">The sequence shown here is derived from an EMBL/GenBank/DDBJ whole genome shotgun (WGS) entry which is preliminary data.</text>
</comment>
<feature type="domain" description="Tyr recombinase" evidence="2">
    <location>
        <begin position="118"/>
        <end position="346"/>
    </location>
</feature>
<organism evidence="3 4">
    <name type="scientific">Natronoglomus mannanivorans</name>
    <dbReference type="NCBI Taxonomy" id="2979990"/>
    <lineage>
        <taxon>Archaea</taxon>
        <taxon>Methanobacteriati</taxon>
        <taxon>Methanobacteriota</taxon>
        <taxon>Stenosarchaea group</taxon>
        <taxon>Halobacteria</taxon>
        <taxon>Halobacteriales</taxon>
        <taxon>Natrialbaceae</taxon>
        <taxon>Natronoglomus</taxon>
    </lineage>
</organism>
<protein>
    <submittedName>
        <fullName evidence="3">Site-specific integrase</fullName>
    </submittedName>
</protein>
<dbReference type="InterPro" id="IPR013762">
    <property type="entry name" value="Integrase-like_cat_sf"/>
</dbReference>
<sequence length="356" mass="40874">MKGRSNAIRSREDGESYVDYYLDFQLHEGSTEDGYYTAWGHLEDFVEREGLTVEEVGLKEAIEFCEYLKARDIGEVTAEMYVLKLSNLVTWLIEKGEADHNPYASALAKGPFEYDKESTQRRVPIDELKKAIQDTGHPFTLTLVVLLLKTGIRIAEATNLDYRDVHLDHPIAETMDEPREEIGDKPDSIYIDSSISAEQTHNGEKRMDGNKPNSYRAIPIDEELKRVLVWYIALTPPSPSKANPLLRQTNGFIGKRYSTEVARNKFNEWSANNDWHAGEQKSTNVSPHWCRHWFSTTLRQRIPSEEVLIGEVKDYVGALRGDTDSRTVDTYTHDWSEKEWIREAYLNNVPKLLTNA</sequence>
<accession>A0ABT2QM87</accession>
<dbReference type="PANTHER" id="PTHR30349:SF92">
    <property type="entry name" value="SITE-SPECIFIC RECOMBINASE"/>
    <property type="match status" value="1"/>
</dbReference>
<evidence type="ECO:0000259" key="2">
    <source>
        <dbReference type="PROSITE" id="PS51898"/>
    </source>
</evidence>
<keyword evidence="1" id="KW-0233">DNA recombination</keyword>
<evidence type="ECO:0000313" key="4">
    <source>
        <dbReference type="Proteomes" id="UP001320972"/>
    </source>
</evidence>
<dbReference type="SUPFAM" id="SSF56349">
    <property type="entry name" value="DNA breaking-rejoining enzymes"/>
    <property type="match status" value="1"/>
</dbReference>
<dbReference type="PANTHER" id="PTHR30349">
    <property type="entry name" value="PHAGE INTEGRASE-RELATED"/>
    <property type="match status" value="1"/>
</dbReference>
<dbReference type="InterPro" id="IPR050090">
    <property type="entry name" value="Tyrosine_recombinase_XerCD"/>
</dbReference>
<reference evidence="3 4" key="1">
    <citation type="submission" date="2022-09" db="EMBL/GenBank/DDBJ databases">
        <title>Enrichment on poylsaccharides allowed isolation of novel metabolic and taxonomic groups of Haloarchaea.</title>
        <authorList>
            <person name="Sorokin D.Y."/>
            <person name="Elcheninov A.G."/>
            <person name="Khizhniak T.V."/>
            <person name="Kolganova T.V."/>
            <person name="Kublanov I.V."/>
        </authorList>
    </citation>
    <scope>NUCLEOTIDE SEQUENCE [LARGE SCALE GENOMIC DNA]</scope>
    <source>
        <strain evidence="3 4">AArc-m2/3/4</strain>
    </source>
</reference>
<dbReference type="EMBL" id="JAOPKB010000036">
    <property type="protein sequence ID" value="MCU4976019.1"/>
    <property type="molecule type" value="Genomic_DNA"/>
</dbReference>
<evidence type="ECO:0000313" key="3">
    <source>
        <dbReference type="EMBL" id="MCU4976019.1"/>
    </source>
</evidence>
<evidence type="ECO:0000256" key="1">
    <source>
        <dbReference type="ARBA" id="ARBA00023172"/>
    </source>
</evidence>
<dbReference type="InterPro" id="IPR011010">
    <property type="entry name" value="DNA_brk_join_enz"/>
</dbReference>
<proteinExistence type="predicted"/>
<dbReference type="RefSeq" id="WP_338009531.1">
    <property type="nucleotide sequence ID" value="NZ_JAOPKB010000036.1"/>
</dbReference>
<name>A0ABT2QM87_9EURY</name>
<dbReference type="Gene3D" id="1.10.443.10">
    <property type="entry name" value="Intergrase catalytic core"/>
    <property type="match status" value="1"/>
</dbReference>